<feature type="compositionally biased region" description="Basic and acidic residues" evidence="1">
    <location>
        <begin position="52"/>
        <end position="63"/>
    </location>
</feature>
<protein>
    <submittedName>
        <fullName evidence="2">Uncharacterized protein</fullName>
    </submittedName>
</protein>
<organism evidence="2 3">
    <name type="scientific">Caerostris darwini</name>
    <dbReference type="NCBI Taxonomy" id="1538125"/>
    <lineage>
        <taxon>Eukaryota</taxon>
        <taxon>Metazoa</taxon>
        <taxon>Ecdysozoa</taxon>
        <taxon>Arthropoda</taxon>
        <taxon>Chelicerata</taxon>
        <taxon>Arachnida</taxon>
        <taxon>Araneae</taxon>
        <taxon>Araneomorphae</taxon>
        <taxon>Entelegynae</taxon>
        <taxon>Araneoidea</taxon>
        <taxon>Araneidae</taxon>
        <taxon>Caerostris</taxon>
    </lineage>
</organism>
<comment type="caution">
    <text evidence="2">The sequence shown here is derived from an EMBL/GenBank/DDBJ whole genome shotgun (WGS) entry which is preliminary data.</text>
</comment>
<feature type="compositionally biased region" description="Basic and acidic residues" evidence="1">
    <location>
        <begin position="458"/>
        <end position="490"/>
    </location>
</feature>
<proteinExistence type="predicted"/>
<feature type="region of interest" description="Disordered" evidence="1">
    <location>
        <begin position="214"/>
        <end position="259"/>
    </location>
</feature>
<feature type="compositionally biased region" description="Acidic residues" evidence="1">
    <location>
        <begin position="420"/>
        <end position="431"/>
    </location>
</feature>
<feature type="region of interest" description="Disordered" evidence="1">
    <location>
        <begin position="308"/>
        <end position="556"/>
    </location>
</feature>
<accession>A0AAV4RW38</accession>
<feature type="compositionally biased region" description="Polar residues" evidence="1">
    <location>
        <begin position="396"/>
        <end position="405"/>
    </location>
</feature>
<feature type="compositionally biased region" description="Acidic residues" evidence="1">
    <location>
        <begin position="491"/>
        <end position="510"/>
    </location>
</feature>
<gene>
    <name evidence="2" type="ORF">CDAR_165791</name>
</gene>
<name>A0AAV4RW38_9ARAC</name>
<feature type="compositionally biased region" description="Basic and acidic residues" evidence="1">
    <location>
        <begin position="231"/>
        <end position="259"/>
    </location>
</feature>
<feature type="compositionally biased region" description="Basic and acidic residues" evidence="1">
    <location>
        <begin position="84"/>
        <end position="133"/>
    </location>
</feature>
<feature type="compositionally biased region" description="Basic and acidic residues" evidence="1">
    <location>
        <begin position="441"/>
        <end position="450"/>
    </location>
</feature>
<evidence type="ECO:0000256" key="1">
    <source>
        <dbReference type="SAM" id="MobiDB-lite"/>
    </source>
</evidence>
<evidence type="ECO:0000313" key="3">
    <source>
        <dbReference type="Proteomes" id="UP001054837"/>
    </source>
</evidence>
<feature type="compositionally biased region" description="Basic and acidic residues" evidence="1">
    <location>
        <begin position="410"/>
        <end position="419"/>
    </location>
</feature>
<sequence>MSAQSLIFEYWSDALARTVVHLALKASLQFTSEKMSGRKASKGSKKPLCAWTKDKKFDNKKEEEMEEEKPSSTTEFLPPRKCRKTPDKKKEETKGEIAGESKKEEKEAEKAGESKKEEKEAEKQVKDDKEEGVIKGATGGATGGAKRGGKRIRPTPIKDISPWTDLETLNAVNARCRMRNTGVDPIFQEVQQNPTSSVEDFPDFVEDMGKSLQNVEASRSTEFPPPRKCRKTPEKKKEETKGKMKGQAKKEDSEEQVKFDDNIKEEGVIKGATGGAKRGGKRIRPTPITEFAITKDLTIIEPGATKLRSKPIYHPEQENAATSTEDIPDSVEDMGKDLQKIEVKDPVASGGISGRTRQSGCRKQEAFRTTRKRTQQQDEGSDPEEGPSGLTLRSGVFTTCPSKNSIIDKLAGEKKKEWEGIDDDEETEEVDLYAFVDSEEEREKAKEQEKKRLRGKSVIKENEKKQDKDTTKKDNEEDTKNEKRIEKNETTEQDEDSEDESEYYDAEEDNEIAKEEEVMKNSKLTQKRKKTLRARSLNPRQAKAKKENAKKSPPKK</sequence>
<keyword evidence="3" id="KW-1185">Reference proteome</keyword>
<dbReference type="Proteomes" id="UP001054837">
    <property type="component" value="Unassembled WGS sequence"/>
</dbReference>
<reference evidence="2 3" key="1">
    <citation type="submission" date="2021-06" db="EMBL/GenBank/DDBJ databases">
        <title>Caerostris darwini draft genome.</title>
        <authorList>
            <person name="Kono N."/>
            <person name="Arakawa K."/>
        </authorList>
    </citation>
    <scope>NUCLEOTIDE SEQUENCE [LARGE SCALE GENOMIC DNA]</scope>
</reference>
<feature type="compositionally biased region" description="Gly residues" evidence="1">
    <location>
        <begin position="137"/>
        <end position="146"/>
    </location>
</feature>
<feature type="compositionally biased region" description="Basic and acidic residues" evidence="1">
    <location>
        <begin position="511"/>
        <end position="520"/>
    </location>
</feature>
<dbReference type="EMBL" id="BPLQ01006753">
    <property type="protein sequence ID" value="GIY24909.1"/>
    <property type="molecule type" value="Genomic_DNA"/>
</dbReference>
<feature type="compositionally biased region" description="Basic and acidic residues" evidence="1">
    <location>
        <begin position="333"/>
        <end position="345"/>
    </location>
</feature>
<feature type="region of interest" description="Disordered" evidence="1">
    <location>
        <begin position="32"/>
        <end position="161"/>
    </location>
</feature>
<evidence type="ECO:0000313" key="2">
    <source>
        <dbReference type="EMBL" id="GIY24909.1"/>
    </source>
</evidence>
<dbReference type="AlphaFoldDB" id="A0AAV4RW38"/>